<evidence type="ECO:0000313" key="1">
    <source>
        <dbReference type="EMBL" id="GAA0464651.1"/>
    </source>
</evidence>
<evidence type="ECO:0000313" key="2">
    <source>
        <dbReference type="Proteomes" id="UP001499895"/>
    </source>
</evidence>
<name>A0ABP3JXL0_9ACTN</name>
<reference evidence="2" key="1">
    <citation type="journal article" date="2019" name="Int. J. Syst. Evol. Microbiol.">
        <title>The Global Catalogue of Microorganisms (GCM) 10K type strain sequencing project: providing services to taxonomists for standard genome sequencing and annotation.</title>
        <authorList>
            <consortium name="The Broad Institute Genomics Platform"/>
            <consortium name="The Broad Institute Genome Sequencing Center for Infectious Disease"/>
            <person name="Wu L."/>
            <person name="Ma J."/>
        </authorList>
    </citation>
    <scope>NUCLEOTIDE SEQUENCE [LARGE SCALE GENOMIC DNA]</scope>
    <source>
        <strain evidence="2">JCM 10649</strain>
    </source>
</reference>
<dbReference type="EMBL" id="BAAAHB010000026">
    <property type="protein sequence ID" value="GAA0464651.1"/>
    <property type="molecule type" value="Genomic_DNA"/>
</dbReference>
<gene>
    <name evidence="1" type="ORF">GCM10009544_28750</name>
</gene>
<proteinExistence type="predicted"/>
<accession>A0ABP3JXL0</accession>
<dbReference type="Proteomes" id="UP001499895">
    <property type="component" value="Unassembled WGS sequence"/>
</dbReference>
<dbReference type="InterPro" id="IPR046300">
    <property type="entry name" value="DUF6415"/>
</dbReference>
<keyword evidence="2" id="KW-1185">Reference proteome</keyword>
<dbReference type="RefSeq" id="WP_344090193.1">
    <property type="nucleotide sequence ID" value="NZ_BAAAHB010000026.1"/>
</dbReference>
<sequence length="124" mass="13747">MNATDQTPPRIESLMTGDTPPVDLVTIRATVTRALLERPVLPRAEEVRALTVDLRAHLAVMADETEARRDACARSTGDWHQWNALLNRARTDMQSDAGPGLKSAVMHMYELGRTCSHLVDKLAE</sequence>
<organism evidence="1 2">
    <name type="scientific">Streptomyces stramineus</name>
    <dbReference type="NCBI Taxonomy" id="173861"/>
    <lineage>
        <taxon>Bacteria</taxon>
        <taxon>Bacillati</taxon>
        <taxon>Actinomycetota</taxon>
        <taxon>Actinomycetes</taxon>
        <taxon>Kitasatosporales</taxon>
        <taxon>Streptomycetaceae</taxon>
        <taxon>Streptomyces</taxon>
    </lineage>
</organism>
<protein>
    <submittedName>
        <fullName evidence="1">Uncharacterized protein</fullName>
    </submittedName>
</protein>
<comment type="caution">
    <text evidence="1">The sequence shown here is derived from an EMBL/GenBank/DDBJ whole genome shotgun (WGS) entry which is preliminary data.</text>
</comment>
<dbReference type="Pfam" id="PF19979">
    <property type="entry name" value="DUF6415"/>
    <property type="match status" value="1"/>
</dbReference>